<evidence type="ECO:0000313" key="1">
    <source>
        <dbReference type="EMBL" id="MDW6094036.1"/>
    </source>
</evidence>
<accession>A0ABU4IXA8</accession>
<protein>
    <submittedName>
        <fullName evidence="1">VRR-NUC domain-containing protein</fullName>
    </submittedName>
</protein>
<proteinExistence type="predicted"/>
<dbReference type="Gene3D" id="3.40.1350.10">
    <property type="match status" value="1"/>
</dbReference>
<name>A0ABU4IXA8_9VIBR</name>
<keyword evidence="2" id="KW-1185">Reference proteome</keyword>
<comment type="caution">
    <text evidence="1">The sequence shown here is derived from an EMBL/GenBank/DDBJ whole genome shotgun (WGS) entry which is preliminary data.</text>
</comment>
<reference evidence="1 2" key="1">
    <citation type="submission" date="2023-11" db="EMBL/GenBank/DDBJ databases">
        <title>Plant-associative lifestyle of Vibrio porteresiae and its evolutionary dynamics.</title>
        <authorList>
            <person name="Rameshkumar N."/>
            <person name="Kirti K."/>
        </authorList>
    </citation>
    <scope>NUCLEOTIDE SEQUENCE [LARGE SCALE GENOMIC DNA]</scope>
    <source>
        <strain evidence="1 2">MSSRF7</strain>
    </source>
</reference>
<gene>
    <name evidence="1" type="ORF">SBX64_15970</name>
</gene>
<dbReference type="RefSeq" id="WP_318585390.1">
    <property type="nucleotide sequence ID" value="NZ_JAWRCP010000002.1"/>
</dbReference>
<evidence type="ECO:0000313" key="2">
    <source>
        <dbReference type="Proteomes" id="UP001279860"/>
    </source>
</evidence>
<sequence>MDSNIYEISKAIGRTEQRSGKLKKKRREPETKECADAIRWARKTTIAGICVGDFLTHVPNEGKRGNKAQYDFYQLGGQPGYPDYIFDVARCGCHGLRIEMKAPEQYRSLISDDQRKWEYRLSEQGYLFVYCYSASEMKKTITDYLLNQIEPGDDAA</sequence>
<dbReference type="InterPro" id="IPR011856">
    <property type="entry name" value="tRNA_endonuc-like_dom_sf"/>
</dbReference>
<dbReference type="Proteomes" id="UP001279860">
    <property type="component" value="Unassembled WGS sequence"/>
</dbReference>
<dbReference type="EMBL" id="JAWRCP010000002">
    <property type="protein sequence ID" value="MDW6094036.1"/>
    <property type="molecule type" value="Genomic_DNA"/>
</dbReference>
<organism evidence="1 2">
    <name type="scientific">Vibrio rhizosphaerae</name>
    <dbReference type="NCBI Taxonomy" id="398736"/>
    <lineage>
        <taxon>Bacteria</taxon>
        <taxon>Pseudomonadati</taxon>
        <taxon>Pseudomonadota</taxon>
        <taxon>Gammaproteobacteria</taxon>
        <taxon>Vibrionales</taxon>
        <taxon>Vibrionaceae</taxon>
        <taxon>Vibrio</taxon>
    </lineage>
</organism>